<organism evidence="3 4">
    <name type="scientific">Pseudocercospora eumusae</name>
    <dbReference type="NCBI Taxonomy" id="321146"/>
    <lineage>
        <taxon>Eukaryota</taxon>
        <taxon>Fungi</taxon>
        <taxon>Dikarya</taxon>
        <taxon>Ascomycota</taxon>
        <taxon>Pezizomycotina</taxon>
        <taxon>Dothideomycetes</taxon>
        <taxon>Dothideomycetidae</taxon>
        <taxon>Mycosphaerellales</taxon>
        <taxon>Mycosphaerellaceae</taxon>
        <taxon>Pseudocercospora</taxon>
    </lineage>
</organism>
<proteinExistence type="predicted"/>
<dbReference type="InterPro" id="IPR038843">
    <property type="entry name" value="Sed1/Spi1"/>
</dbReference>
<evidence type="ECO:0008006" key="5">
    <source>
        <dbReference type="Google" id="ProtNLM"/>
    </source>
</evidence>
<feature type="region of interest" description="Disordered" evidence="1">
    <location>
        <begin position="427"/>
        <end position="466"/>
    </location>
</feature>
<dbReference type="GO" id="GO:0009277">
    <property type="term" value="C:fungal-type cell wall"/>
    <property type="evidence" value="ECO:0007669"/>
    <property type="project" value="TreeGrafter"/>
</dbReference>
<dbReference type="EMBL" id="LFZN01000043">
    <property type="protein sequence ID" value="KXT02344.1"/>
    <property type="molecule type" value="Genomic_DNA"/>
</dbReference>
<keyword evidence="4" id="KW-1185">Reference proteome</keyword>
<feature type="compositionally biased region" description="Polar residues" evidence="1">
    <location>
        <begin position="143"/>
        <end position="154"/>
    </location>
</feature>
<feature type="signal peptide" evidence="2">
    <location>
        <begin position="1"/>
        <end position="15"/>
    </location>
</feature>
<comment type="caution">
    <text evidence="3">The sequence shown here is derived from an EMBL/GenBank/DDBJ whole genome shotgun (WGS) entry which is preliminary data.</text>
</comment>
<accession>A0A139HIN3</accession>
<evidence type="ECO:0000256" key="2">
    <source>
        <dbReference type="SAM" id="SignalP"/>
    </source>
</evidence>
<sequence length="514" mass="52852">MKSATFAALVGVAAAQQAPAYYGAASTTTTGTATAPAGYGTTSAPASTTYACNPAHKYPEGQICTTISGSLTLITTTGTSSAPTTSAYVDKCQQAYNQCIAAGQPEVKCSCDLTTCAGEDSARIRDYCASATANLTSTASRTQPASYPTSTSSCPAAGSTDSKGRYSCNPAHKYPEGQTCSLVDGCYFLVGGNVYTTEVQTAYTTYCPQPTTFTHQQTTYTVTKATTITLPCNGGCTVTKPATSAPPQYTTPIIVKPKPSETKPAGNYTQPPSYTTKVLTELTTYCPEPTTFTHGPTTYTVTKATTLTLPCQGGCTVTVSKPPVYTTEVKTAITTYCPQPTTITHQQTTYTVTKATTLTLPCQGGCVVTKTVPVSAPSATPSCPVAGSTDKNGRYSCSPAHAYPAGQTCQLVDGCYYLVTPPTSSVPVQQPSTYVAPPPSSQPVQSQPVQSQPPSPTGPAVPPVYSTKSTIVSQPSATMPGASSTSLTPYTGAAAPLKTGAPLMAAVAMGALFL</sequence>
<evidence type="ECO:0000313" key="4">
    <source>
        <dbReference type="Proteomes" id="UP000070133"/>
    </source>
</evidence>
<protein>
    <recommendedName>
        <fullName evidence="5">Extracellular membrane protein CFEM domain-containing protein</fullName>
    </recommendedName>
</protein>
<dbReference type="GO" id="GO:0031505">
    <property type="term" value="P:fungal-type cell wall organization"/>
    <property type="evidence" value="ECO:0007669"/>
    <property type="project" value="InterPro"/>
</dbReference>
<dbReference type="PANTHER" id="PTHR35523">
    <property type="entry name" value="CELL WALL PROTEIN SED1"/>
    <property type="match status" value="1"/>
</dbReference>
<dbReference type="PANTHER" id="PTHR35523:SF1">
    <property type="entry name" value="CELL WALL PROTEIN SED1"/>
    <property type="match status" value="1"/>
</dbReference>
<dbReference type="OrthoDB" id="3650157at2759"/>
<name>A0A139HIN3_9PEZI</name>
<gene>
    <name evidence="3" type="ORF">AC578_166</name>
</gene>
<dbReference type="Proteomes" id="UP000070133">
    <property type="component" value="Unassembled WGS sequence"/>
</dbReference>
<feature type="region of interest" description="Disordered" evidence="1">
    <location>
        <begin position="139"/>
        <end position="159"/>
    </location>
</feature>
<feature type="region of interest" description="Disordered" evidence="1">
    <location>
        <begin position="248"/>
        <end position="271"/>
    </location>
</feature>
<evidence type="ECO:0000256" key="1">
    <source>
        <dbReference type="SAM" id="MobiDB-lite"/>
    </source>
</evidence>
<dbReference type="GO" id="GO:0005199">
    <property type="term" value="F:structural constituent of cell wall"/>
    <property type="evidence" value="ECO:0007669"/>
    <property type="project" value="InterPro"/>
</dbReference>
<dbReference type="AlphaFoldDB" id="A0A139HIN3"/>
<dbReference type="STRING" id="321146.A0A139HIN3"/>
<feature type="compositionally biased region" description="Pro residues" evidence="1">
    <location>
        <begin position="451"/>
        <end position="462"/>
    </location>
</feature>
<reference evidence="3 4" key="1">
    <citation type="submission" date="2015-07" db="EMBL/GenBank/DDBJ databases">
        <title>Comparative genomics of the Sigatoka disease complex on banana suggests a link between parallel evolutionary changes in Pseudocercospora fijiensis and Pseudocercospora eumusae and increased virulence on the banana host.</title>
        <authorList>
            <person name="Chang T.-C."/>
            <person name="Salvucci A."/>
            <person name="Crous P.W."/>
            <person name="Stergiopoulos I."/>
        </authorList>
    </citation>
    <scope>NUCLEOTIDE SEQUENCE [LARGE SCALE GENOMIC DNA]</scope>
    <source>
        <strain evidence="3 4">CBS 114824</strain>
    </source>
</reference>
<feature type="chain" id="PRO_5012836726" description="Extracellular membrane protein CFEM domain-containing protein" evidence="2">
    <location>
        <begin position="16"/>
        <end position="514"/>
    </location>
</feature>
<evidence type="ECO:0000313" key="3">
    <source>
        <dbReference type="EMBL" id="KXT02344.1"/>
    </source>
</evidence>
<keyword evidence="2" id="KW-0732">Signal</keyword>